<dbReference type="NCBIfam" id="TIGR02258">
    <property type="entry name" value="2_5_ligase"/>
    <property type="match status" value="1"/>
</dbReference>
<dbReference type="EMBL" id="BMIN01000011">
    <property type="protein sequence ID" value="GGD17472.1"/>
    <property type="molecule type" value="Genomic_DNA"/>
</dbReference>
<dbReference type="EC" id="3.1.4.58" evidence="2"/>
<comment type="catalytic activity">
    <reaction evidence="2">
        <text>a 3'-end 2',3'-cyclophospho-ribonucleotide-RNA + H2O = a 3'-end 2'-phospho-ribonucleotide-RNA + H(+)</text>
        <dbReference type="Rhea" id="RHEA:11828"/>
        <dbReference type="Rhea" id="RHEA-COMP:10464"/>
        <dbReference type="Rhea" id="RHEA-COMP:17353"/>
        <dbReference type="ChEBI" id="CHEBI:15377"/>
        <dbReference type="ChEBI" id="CHEBI:15378"/>
        <dbReference type="ChEBI" id="CHEBI:83064"/>
        <dbReference type="ChEBI" id="CHEBI:173113"/>
        <dbReference type="EC" id="3.1.4.58"/>
    </reaction>
</comment>
<dbReference type="RefSeq" id="WP_188654521.1">
    <property type="nucleotide sequence ID" value="NZ_BMIN01000011.1"/>
</dbReference>
<evidence type="ECO:0000313" key="4">
    <source>
        <dbReference type="Proteomes" id="UP000642571"/>
    </source>
</evidence>
<accession>A0ABQ1Q7J6</accession>
<comment type="function">
    <text evidence="2">Hydrolyzes RNA 2',3'-cyclic phosphodiester to an RNA 2'-phosphomonoester.</text>
</comment>
<dbReference type="HAMAP" id="MF_01940">
    <property type="entry name" value="RNA_CPDase"/>
    <property type="match status" value="1"/>
</dbReference>
<dbReference type="InterPro" id="IPR004175">
    <property type="entry name" value="RNA_CPDase"/>
</dbReference>
<feature type="active site" description="Proton donor" evidence="2">
    <location>
        <position position="43"/>
    </location>
</feature>
<dbReference type="PANTHER" id="PTHR35561">
    <property type="entry name" value="RNA 2',3'-CYCLIC PHOSPHODIESTERASE"/>
    <property type="match status" value="1"/>
</dbReference>
<dbReference type="Proteomes" id="UP000642571">
    <property type="component" value="Unassembled WGS sequence"/>
</dbReference>
<dbReference type="Gene3D" id="3.90.1140.10">
    <property type="entry name" value="Cyclic phosphodiesterase"/>
    <property type="match status" value="1"/>
</dbReference>
<feature type="active site" description="Proton acceptor" evidence="2">
    <location>
        <position position="129"/>
    </location>
</feature>
<reference evidence="4" key="1">
    <citation type="journal article" date="2019" name="Int. J. Syst. Evol. Microbiol.">
        <title>The Global Catalogue of Microorganisms (GCM) 10K type strain sequencing project: providing services to taxonomists for standard genome sequencing and annotation.</title>
        <authorList>
            <consortium name="The Broad Institute Genomics Platform"/>
            <consortium name="The Broad Institute Genome Sequencing Center for Infectious Disease"/>
            <person name="Wu L."/>
            <person name="Ma J."/>
        </authorList>
    </citation>
    <scope>NUCLEOTIDE SEQUENCE [LARGE SCALE GENOMIC DNA]</scope>
    <source>
        <strain evidence="4">CGMCC 1.15353</strain>
    </source>
</reference>
<dbReference type="InterPro" id="IPR009097">
    <property type="entry name" value="Cyclic_Pdiesterase"/>
</dbReference>
<feature type="short sequence motif" description="HXTX 2" evidence="2">
    <location>
        <begin position="129"/>
        <end position="132"/>
    </location>
</feature>
<keyword evidence="4" id="KW-1185">Reference proteome</keyword>
<proteinExistence type="inferred from homology"/>
<sequence>MSEAHYFIGIPLSPSLQQRLGFIQDKVAPYVSYKKWTNHQDFHITLTFLGSVAENKIEELRDRMRRLGKVGASFSLPLTGLGTFGEHDQPRVLWAGVEKVDALVQLYTGVSEECEKAGYPKEKRSYSPHITLAKKWKGDQQLRKPLDEIVEFEETYVVDHFSLFRIHPGTTPMYEEVEKFMLEEEA</sequence>
<dbReference type="SUPFAM" id="SSF55144">
    <property type="entry name" value="LigT-like"/>
    <property type="match status" value="1"/>
</dbReference>
<protein>
    <recommendedName>
        <fullName evidence="2">RNA 2',3'-cyclic phosphodiesterase</fullName>
        <shortName evidence="2">RNA 2',3'-CPDase</shortName>
        <ecNumber evidence="2">3.1.4.58</ecNumber>
    </recommendedName>
</protein>
<evidence type="ECO:0000256" key="2">
    <source>
        <dbReference type="HAMAP-Rule" id="MF_01940"/>
    </source>
</evidence>
<keyword evidence="1 2" id="KW-0378">Hydrolase</keyword>
<gene>
    <name evidence="3" type="primary">ytlP</name>
    <name evidence="3" type="ORF">GCM10011389_26530</name>
</gene>
<dbReference type="PANTHER" id="PTHR35561:SF1">
    <property type="entry name" value="RNA 2',3'-CYCLIC PHOSPHODIESTERASE"/>
    <property type="match status" value="1"/>
</dbReference>
<evidence type="ECO:0000256" key="1">
    <source>
        <dbReference type="ARBA" id="ARBA00022801"/>
    </source>
</evidence>
<evidence type="ECO:0000313" key="3">
    <source>
        <dbReference type="EMBL" id="GGD17472.1"/>
    </source>
</evidence>
<comment type="caution">
    <text evidence="3">The sequence shown here is derived from an EMBL/GenBank/DDBJ whole genome shotgun (WGS) entry which is preliminary data.</text>
</comment>
<comment type="similarity">
    <text evidence="2">Belongs to the 2H phosphoesterase superfamily. ThpR family.</text>
</comment>
<organism evidence="3 4">
    <name type="scientific">Pontibacillus salipaludis</name>
    <dbReference type="NCBI Taxonomy" id="1697394"/>
    <lineage>
        <taxon>Bacteria</taxon>
        <taxon>Bacillati</taxon>
        <taxon>Bacillota</taxon>
        <taxon>Bacilli</taxon>
        <taxon>Bacillales</taxon>
        <taxon>Bacillaceae</taxon>
        <taxon>Pontibacillus</taxon>
    </lineage>
</organism>
<feature type="short sequence motif" description="HXTX 1" evidence="2">
    <location>
        <begin position="43"/>
        <end position="46"/>
    </location>
</feature>
<dbReference type="Pfam" id="PF13563">
    <property type="entry name" value="2_5_RNA_ligase2"/>
    <property type="match status" value="1"/>
</dbReference>
<name>A0ABQ1Q7J6_9BACI</name>